<dbReference type="RefSeq" id="WP_059758080.1">
    <property type="nucleotide sequence ID" value="NZ_CP013414.1"/>
</dbReference>
<evidence type="ECO:0000313" key="2">
    <source>
        <dbReference type="Proteomes" id="UP000064029"/>
    </source>
</evidence>
<sequence>MSTPPTWNPRFLAYAQSRGMTPEQVIDVDRAAYRGGRFAGFICWNSARIREFVAETGADRRDVTRFGAYDAWLAARFGRAQLELPLEVA</sequence>
<dbReference type="EMBL" id="LOXM01000255">
    <property type="protein sequence ID" value="KVG56430.1"/>
    <property type="molecule type" value="Genomic_DNA"/>
</dbReference>
<organism evidence="1 2">
    <name type="scientific">Burkholderia ubonensis</name>
    <dbReference type="NCBI Taxonomy" id="101571"/>
    <lineage>
        <taxon>Bacteria</taxon>
        <taxon>Pseudomonadati</taxon>
        <taxon>Pseudomonadota</taxon>
        <taxon>Betaproteobacteria</taxon>
        <taxon>Burkholderiales</taxon>
        <taxon>Burkholderiaceae</taxon>
        <taxon>Burkholderia</taxon>
        <taxon>Burkholderia cepacia complex</taxon>
    </lineage>
</organism>
<name>A0A103QVP2_9BURK</name>
<comment type="caution">
    <text evidence="1">The sequence shown here is derived from an EMBL/GenBank/DDBJ whole genome shotgun (WGS) entry which is preliminary data.</text>
</comment>
<gene>
    <name evidence="1" type="ORF">WJ33_37015</name>
</gene>
<proteinExistence type="predicted"/>
<accession>A0A103QVP2</accession>
<dbReference type="OrthoDB" id="9134039at2"/>
<dbReference type="AlphaFoldDB" id="A0A103QVP2"/>
<evidence type="ECO:0000313" key="1">
    <source>
        <dbReference type="EMBL" id="KVG56430.1"/>
    </source>
</evidence>
<protein>
    <submittedName>
        <fullName evidence="1">Uncharacterized protein</fullName>
    </submittedName>
</protein>
<reference evidence="1 2" key="1">
    <citation type="submission" date="2015-11" db="EMBL/GenBank/DDBJ databases">
        <title>Expanding the genomic diversity of Burkholderia species for the development of highly accurate diagnostics.</title>
        <authorList>
            <person name="Sahl J."/>
            <person name="Keim P."/>
            <person name="Wagner D."/>
        </authorList>
    </citation>
    <scope>NUCLEOTIDE SEQUENCE [LARGE SCALE GENOMIC DNA]</scope>
    <source>
        <strain evidence="1 2">MSMB2036</strain>
    </source>
</reference>
<dbReference type="Proteomes" id="UP000064029">
    <property type="component" value="Unassembled WGS sequence"/>
</dbReference>